<evidence type="ECO:0000256" key="1">
    <source>
        <dbReference type="ARBA" id="ARBA00022723"/>
    </source>
</evidence>
<keyword evidence="5" id="KW-1133">Transmembrane helix</keyword>
<evidence type="ECO:0000256" key="2">
    <source>
        <dbReference type="ARBA" id="ARBA00022771"/>
    </source>
</evidence>
<organism evidence="7 8">
    <name type="scientific">Tegillarca granosa</name>
    <name type="common">Malaysian cockle</name>
    <name type="synonym">Anadara granosa</name>
    <dbReference type="NCBI Taxonomy" id="220873"/>
    <lineage>
        <taxon>Eukaryota</taxon>
        <taxon>Metazoa</taxon>
        <taxon>Spiralia</taxon>
        <taxon>Lophotrochozoa</taxon>
        <taxon>Mollusca</taxon>
        <taxon>Bivalvia</taxon>
        <taxon>Autobranchia</taxon>
        <taxon>Pteriomorphia</taxon>
        <taxon>Arcoida</taxon>
        <taxon>Arcoidea</taxon>
        <taxon>Arcidae</taxon>
        <taxon>Tegillarca</taxon>
    </lineage>
</organism>
<keyword evidence="5" id="KW-0472">Membrane</keyword>
<accession>A0ABQ9EIT8</accession>
<comment type="caution">
    <text evidence="7">The sequence shown here is derived from an EMBL/GenBank/DDBJ whole genome shotgun (WGS) entry which is preliminary data.</text>
</comment>
<dbReference type="PROSITE" id="PS00518">
    <property type="entry name" value="ZF_RING_1"/>
    <property type="match status" value="1"/>
</dbReference>
<dbReference type="SMART" id="SM00184">
    <property type="entry name" value="RING"/>
    <property type="match status" value="1"/>
</dbReference>
<keyword evidence="3" id="KW-0862">Zinc</keyword>
<feature type="transmembrane region" description="Helical" evidence="5">
    <location>
        <begin position="217"/>
        <end position="241"/>
    </location>
</feature>
<dbReference type="SUPFAM" id="SSF57850">
    <property type="entry name" value="RING/U-box"/>
    <property type="match status" value="1"/>
</dbReference>
<feature type="transmembrane region" description="Helical" evidence="5">
    <location>
        <begin position="290"/>
        <end position="312"/>
    </location>
</feature>
<evidence type="ECO:0000256" key="5">
    <source>
        <dbReference type="SAM" id="Phobius"/>
    </source>
</evidence>
<gene>
    <name evidence="7" type="ORF">KUTeg_019873</name>
</gene>
<sequence length="333" mass="37948">MASCPICFNSVKSPSCCIPCGHLFCTACIHRWINGNHVGLSAPALASCPQCRTSVDTIQRVRFDADDNGDVHDVIVLDPWNESDFTNIFISATNIWKKSALKKSLSTLYDNVMSHEYSRVICSKCRTYGDLGVRAYRDFQNAGAGLENKVNWFRNRVPQGFQKLKNYMYTHPAVESAKERWQNLNEEHKFMVTIAIVVCLLLILADVQNEEGLFQSVIVPIFYTFLYTLYQILWCIFYIIIRPIWCSVICTYEVVLAIADIFGETIIGLLNILTAMVMLPVTVIWNLVRFLIATITLALKTFVPLFVVVYFLSPNVQQRCRQFLAQLQQNAGR</sequence>
<evidence type="ECO:0000313" key="8">
    <source>
        <dbReference type="Proteomes" id="UP001217089"/>
    </source>
</evidence>
<dbReference type="Gene3D" id="3.30.40.10">
    <property type="entry name" value="Zinc/RING finger domain, C3HC4 (zinc finger)"/>
    <property type="match status" value="1"/>
</dbReference>
<dbReference type="InterPro" id="IPR017907">
    <property type="entry name" value="Znf_RING_CS"/>
</dbReference>
<dbReference type="Proteomes" id="UP001217089">
    <property type="component" value="Unassembled WGS sequence"/>
</dbReference>
<feature type="transmembrane region" description="Helical" evidence="5">
    <location>
        <begin position="253"/>
        <end position="278"/>
    </location>
</feature>
<keyword evidence="8" id="KW-1185">Reference proteome</keyword>
<evidence type="ECO:0000313" key="7">
    <source>
        <dbReference type="EMBL" id="KAJ8303477.1"/>
    </source>
</evidence>
<dbReference type="InterPro" id="IPR013083">
    <property type="entry name" value="Znf_RING/FYVE/PHD"/>
</dbReference>
<feature type="domain" description="RING-type" evidence="6">
    <location>
        <begin position="4"/>
        <end position="52"/>
    </location>
</feature>
<proteinExistence type="predicted"/>
<keyword evidence="1" id="KW-0479">Metal-binding</keyword>
<reference evidence="7 8" key="1">
    <citation type="submission" date="2022-12" db="EMBL/GenBank/DDBJ databases">
        <title>Chromosome-level genome of Tegillarca granosa.</title>
        <authorList>
            <person name="Kim J."/>
        </authorList>
    </citation>
    <scope>NUCLEOTIDE SEQUENCE [LARGE SCALE GENOMIC DNA]</scope>
    <source>
        <strain evidence="7">Teg-2019</strain>
        <tissue evidence="7">Adductor muscle</tissue>
    </source>
</reference>
<evidence type="ECO:0000256" key="3">
    <source>
        <dbReference type="ARBA" id="ARBA00022833"/>
    </source>
</evidence>
<dbReference type="InterPro" id="IPR018957">
    <property type="entry name" value="Znf_C3HC4_RING-type"/>
</dbReference>
<keyword evidence="5" id="KW-0812">Transmembrane</keyword>
<dbReference type="PROSITE" id="PS50089">
    <property type="entry name" value="ZF_RING_2"/>
    <property type="match status" value="1"/>
</dbReference>
<protein>
    <recommendedName>
        <fullName evidence="6">RING-type domain-containing protein</fullName>
    </recommendedName>
</protein>
<dbReference type="EMBL" id="JARBDR010000917">
    <property type="protein sequence ID" value="KAJ8303477.1"/>
    <property type="molecule type" value="Genomic_DNA"/>
</dbReference>
<feature type="transmembrane region" description="Helical" evidence="5">
    <location>
        <begin position="188"/>
        <end position="205"/>
    </location>
</feature>
<keyword evidence="2 4" id="KW-0863">Zinc-finger</keyword>
<evidence type="ECO:0000259" key="6">
    <source>
        <dbReference type="PROSITE" id="PS50089"/>
    </source>
</evidence>
<name>A0ABQ9EIT8_TEGGR</name>
<dbReference type="InterPro" id="IPR001841">
    <property type="entry name" value="Znf_RING"/>
</dbReference>
<evidence type="ECO:0000256" key="4">
    <source>
        <dbReference type="PROSITE-ProRule" id="PRU00175"/>
    </source>
</evidence>
<dbReference type="Pfam" id="PF00097">
    <property type="entry name" value="zf-C3HC4"/>
    <property type="match status" value="1"/>
</dbReference>